<protein>
    <submittedName>
        <fullName evidence="6">Zinc transporter ZupT</fullName>
    </submittedName>
</protein>
<feature type="transmembrane region" description="Helical" evidence="5">
    <location>
        <begin position="42"/>
        <end position="61"/>
    </location>
</feature>
<keyword evidence="4 5" id="KW-0472">Membrane</keyword>
<keyword evidence="2 5" id="KW-0812">Transmembrane</keyword>
<proteinExistence type="predicted"/>
<dbReference type="STRING" id="1891926.Fuma_00268"/>
<dbReference type="Pfam" id="PF02535">
    <property type="entry name" value="Zip"/>
    <property type="match status" value="1"/>
</dbReference>
<dbReference type="GO" id="GO:0016020">
    <property type="term" value="C:membrane"/>
    <property type="evidence" value="ECO:0007669"/>
    <property type="project" value="UniProtKB-SubCell"/>
</dbReference>
<dbReference type="KEGG" id="fmr:Fuma_00268"/>
<dbReference type="Proteomes" id="UP000187735">
    <property type="component" value="Chromosome"/>
</dbReference>
<dbReference type="InterPro" id="IPR003689">
    <property type="entry name" value="ZIP"/>
</dbReference>
<evidence type="ECO:0000313" key="6">
    <source>
        <dbReference type="EMBL" id="APZ90687.1"/>
    </source>
</evidence>
<feature type="transmembrane region" description="Helical" evidence="5">
    <location>
        <begin position="81"/>
        <end position="98"/>
    </location>
</feature>
<dbReference type="PANTHER" id="PTHR11040">
    <property type="entry name" value="ZINC/IRON TRANSPORTER"/>
    <property type="match status" value="1"/>
</dbReference>
<feature type="transmembrane region" description="Helical" evidence="5">
    <location>
        <begin position="12"/>
        <end position="30"/>
    </location>
</feature>
<evidence type="ECO:0000256" key="3">
    <source>
        <dbReference type="ARBA" id="ARBA00022989"/>
    </source>
</evidence>
<sequence>MPEDYEFVINGLIAGVIASLACGLGALPLLIPQLKVKDRIHLGYGFAGGLMFAASVYNLLLPAIDQGTSGAMQLWPVSNDLFGLLLGCVFIWMVERYVTPKRLKNSMLLKPFGSRMETLVFVAMFFHSIPEGVAVGVGYGAETHGVEFSGLGFSIALAIAIHNIPEGLAVDLPMRAGGASVWKCFWFAVLTSLPQPLAAVPASMLVWLFEPLMLPLLGFAAGAMMFLVIDELIPEALETGNHTAITWCFMFGFSLMLLVQIVL</sequence>
<feature type="transmembrane region" description="Helical" evidence="5">
    <location>
        <begin position="184"/>
        <end position="206"/>
    </location>
</feature>
<gene>
    <name evidence="6" type="primary">zupT</name>
    <name evidence="6" type="ORF">Fuma_00268</name>
</gene>
<feature type="transmembrane region" description="Helical" evidence="5">
    <location>
        <begin position="212"/>
        <end position="232"/>
    </location>
</feature>
<comment type="subcellular location">
    <subcellularLocation>
        <location evidence="1">Membrane</location>
        <topology evidence="1">Multi-pass membrane protein</topology>
    </subcellularLocation>
</comment>
<organism evidence="6 7">
    <name type="scientific">Fuerstiella marisgermanici</name>
    <dbReference type="NCBI Taxonomy" id="1891926"/>
    <lineage>
        <taxon>Bacteria</taxon>
        <taxon>Pseudomonadati</taxon>
        <taxon>Planctomycetota</taxon>
        <taxon>Planctomycetia</taxon>
        <taxon>Planctomycetales</taxon>
        <taxon>Planctomycetaceae</taxon>
        <taxon>Fuerstiella</taxon>
    </lineage>
</organism>
<dbReference type="GO" id="GO:0005385">
    <property type="term" value="F:zinc ion transmembrane transporter activity"/>
    <property type="evidence" value="ECO:0007669"/>
    <property type="project" value="TreeGrafter"/>
</dbReference>
<feature type="transmembrane region" description="Helical" evidence="5">
    <location>
        <begin position="119"/>
        <end position="139"/>
    </location>
</feature>
<name>A0A1P8W9E7_9PLAN</name>
<feature type="transmembrane region" description="Helical" evidence="5">
    <location>
        <begin position="151"/>
        <end position="172"/>
    </location>
</feature>
<dbReference type="EMBL" id="CP017641">
    <property type="protein sequence ID" value="APZ90687.1"/>
    <property type="molecule type" value="Genomic_DNA"/>
</dbReference>
<evidence type="ECO:0000313" key="7">
    <source>
        <dbReference type="Proteomes" id="UP000187735"/>
    </source>
</evidence>
<dbReference type="PANTHER" id="PTHR11040:SF70">
    <property type="entry name" value="OS05G0316100 PROTEIN"/>
    <property type="match status" value="1"/>
</dbReference>
<dbReference type="AlphaFoldDB" id="A0A1P8W9E7"/>
<evidence type="ECO:0000256" key="5">
    <source>
        <dbReference type="SAM" id="Phobius"/>
    </source>
</evidence>
<accession>A0A1P8W9E7</accession>
<keyword evidence="3 5" id="KW-1133">Transmembrane helix</keyword>
<evidence type="ECO:0000256" key="1">
    <source>
        <dbReference type="ARBA" id="ARBA00004141"/>
    </source>
</evidence>
<keyword evidence="7" id="KW-1185">Reference proteome</keyword>
<feature type="transmembrane region" description="Helical" evidence="5">
    <location>
        <begin position="244"/>
        <end position="262"/>
    </location>
</feature>
<evidence type="ECO:0000256" key="4">
    <source>
        <dbReference type="ARBA" id="ARBA00023136"/>
    </source>
</evidence>
<evidence type="ECO:0000256" key="2">
    <source>
        <dbReference type="ARBA" id="ARBA00022692"/>
    </source>
</evidence>
<reference evidence="6 7" key="1">
    <citation type="journal article" date="2016" name="Front. Microbiol.">
        <title>Fuerstia marisgermanicae gen. nov., sp. nov., an Unusual Member of the Phylum Planctomycetes from the German Wadden Sea.</title>
        <authorList>
            <person name="Kohn T."/>
            <person name="Heuer A."/>
            <person name="Jogler M."/>
            <person name="Vollmers J."/>
            <person name="Boedeker C."/>
            <person name="Bunk B."/>
            <person name="Rast P."/>
            <person name="Borchert D."/>
            <person name="Glockner I."/>
            <person name="Freese H.M."/>
            <person name="Klenk H.P."/>
            <person name="Overmann J."/>
            <person name="Kaster A.K."/>
            <person name="Rohde M."/>
            <person name="Wiegand S."/>
            <person name="Jogler C."/>
        </authorList>
    </citation>
    <scope>NUCLEOTIDE SEQUENCE [LARGE SCALE GENOMIC DNA]</scope>
    <source>
        <strain evidence="6 7">NH11</strain>
    </source>
</reference>